<evidence type="ECO:0000313" key="8">
    <source>
        <dbReference type="Proteomes" id="UP001589833"/>
    </source>
</evidence>
<dbReference type="RefSeq" id="WP_273845901.1">
    <property type="nucleotide sequence ID" value="NZ_JAQQWT010000015.1"/>
</dbReference>
<evidence type="ECO:0000256" key="4">
    <source>
        <dbReference type="ARBA" id="ARBA00022989"/>
    </source>
</evidence>
<evidence type="ECO:0000256" key="5">
    <source>
        <dbReference type="ARBA" id="ARBA00023136"/>
    </source>
</evidence>
<reference evidence="7 8" key="1">
    <citation type="submission" date="2024-09" db="EMBL/GenBank/DDBJ databases">
        <authorList>
            <person name="Sun Q."/>
            <person name="Mori K."/>
        </authorList>
    </citation>
    <scope>NUCLEOTIDE SEQUENCE [LARGE SCALE GENOMIC DNA]</scope>
    <source>
        <strain evidence="7 8">NCAIM B.02301</strain>
    </source>
</reference>
<dbReference type="InterPro" id="IPR003740">
    <property type="entry name" value="YitT"/>
</dbReference>
<keyword evidence="3 6" id="KW-0812">Transmembrane</keyword>
<keyword evidence="8" id="KW-1185">Reference proteome</keyword>
<dbReference type="InterPro" id="IPR051461">
    <property type="entry name" value="UPF0750_membrane"/>
</dbReference>
<evidence type="ECO:0000256" key="6">
    <source>
        <dbReference type="SAM" id="Phobius"/>
    </source>
</evidence>
<dbReference type="Proteomes" id="UP001589833">
    <property type="component" value="Unassembled WGS sequence"/>
</dbReference>
<comment type="caution">
    <text evidence="7">The sequence shown here is derived from an EMBL/GenBank/DDBJ whole genome shotgun (WGS) entry which is preliminary data.</text>
</comment>
<evidence type="ECO:0000256" key="2">
    <source>
        <dbReference type="ARBA" id="ARBA00022475"/>
    </source>
</evidence>
<keyword evidence="5 6" id="KW-0472">Membrane</keyword>
<evidence type="ECO:0000256" key="1">
    <source>
        <dbReference type="ARBA" id="ARBA00004651"/>
    </source>
</evidence>
<keyword evidence="2" id="KW-1003">Cell membrane</keyword>
<keyword evidence="4 6" id="KW-1133">Transmembrane helix</keyword>
<dbReference type="EMBL" id="JBHLTR010000001">
    <property type="protein sequence ID" value="MFC0557486.1"/>
    <property type="molecule type" value="Genomic_DNA"/>
</dbReference>
<dbReference type="PANTHER" id="PTHR33545">
    <property type="entry name" value="UPF0750 MEMBRANE PROTEIN YITT-RELATED"/>
    <property type="match status" value="1"/>
</dbReference>
<dbReference type="Pfam" id="PF02588">
    <property type="entry name" value="YitT_membrane"/>
    <property type="match status" value="1"/>
</dbReference>
<accession>A0ABV6N9V1</accession>
<feature type="transmembrane region" description="Helical" evidence="6">
    <location>
        <begin position="53"/>
        <end position="72"/>
    </location>
</feature>
<evidence type="ECO:0000313" key="7">
    <source>
        <dbReference type="EMBL" id="MFC0557486.1"/>
    </source>
</evidence>
<protein>
    <submittedName>
        <fullName evidence="7">YitT family protein</fullName>
    </submittedName>
</protein>
<feature type="transmembrane region" description="Helical" evidence="6">
    <location>
        <begin position="130"/>
        <end position="146"/>
    </location>
</feature>
<proteinExistence type="predicted"/>
<evidence type="ECO:0000256" key="3">
    <source>
        <dbReference type="ARBA" id="ARBA00022692"/>
    </source>
</evidence>
<feature type="transmembrane region" description="Helical" evidence="6">
    <location>
        <begin position="79"/>
        <end position="98"/>
    </location>
</feature>
<name>A0ABV6N9V1_9BACI</name>
<organism evidence="7 8">
    <name type="scientific">Halalkalibacter alkalisediminis</name>
    <dbReference type="NCBI Taxonomy" id="935616"/>
    <lineage>
        <taxon>Bacteria</taxon>
        <taxon>Bacillati</taxon>
        <taxon>Bacillota</taxon>
        <taxon>Bacilli</taxon>
        <taxon>Bacillales</taxon>
        <taxon>Bacillaceae</taxon>
        <taxon>Halalkalibacter</taxon>
    </lineage>
</organism>
<comment type="subcellular location">
    <subcellularLocation>
        <location evidence="1">Cell membrane</location>
        <topology evidence="1">Multi-pass membrane protein</topology>
    </subcellularLocation>
</comment>
<gene>
    <name evidence="7" type="ORF">ACFFH4_00270</name>
</gene>
<sequence length="205" mass="22232">MNSKDIQSLVALACGAVLQGAAMALFLFPHNIASGGAAGIAILAELWFDIPHAVTIWGLNLSLLLVSLRWIGYKSSFKTIYTVTITSFTISLIQLFPISFAVPIYLSMVIGAGLFGFGIGVLFRNGASSGGLAIIAHIFYQVQGILPGKSLFVMNMFVFLIVSYFIDWRLFVFAVVTQWVATKVLNQVVIYPLTKNETKDTAVSA</sequence>
<feature type="transmembrane region" description="Helical" evidence="6">
    <location>
        <begin position="104"/>
        <end position="123"/>
    </location>
</feature>
<feature type="transmembrane region" description="Helical" evidence="6">
    <location>
        <begin position="152"/>
        <end position="176"/>
    </location>
</feature>
<dbReference type="PANTHER" id="PTHR33545:SF9">
    <property type="entry name" value="UPF0750 MEMBRANE PROTEIN YITE"/>
    <property type="match status" value="1"/>
</dbReference>